<keyword evidence="5" id="KW-1185">Reference proteome</keyword>
<name>A0A0M2K8U5_9MYCO</name>
<comment type="subcellular location">
    <subcellularLocation>
        <location evidence="1">Membrane</location>
    </subcellularLocation>
</comment>
<feature type="transmembrane region" description="Helical" evidence="3">
    <location>
        <begin position="15"/>
        <end position="35"/>
    </location>
</feature>
<evidence type="ECO:0000256" key="1">
    <source>
        <dbReference type="ARBA" id="ARBA00004370"/>
    </source>
</evidence>
<keyword evidence="3" id="KW-1133">Transmembrane helix</keyword>
<dbReference type="EMBL" id="LAUZ02000006">
    <property type="protein sequence ID" value="KKF03618.1"/>
    <property type="molecule type" value="Genomic_DNA"/>
</dbReference>
<gene>
    <name evidence="4" type="ORF">WN67_02390</name>
</gene>
<evidence type="ECO:0000256" key="2">
    <source>
        <dbReference type="ARBA" id="ARBA00023136"/>
    </source>
</evidence>
<keyword evidence="2 3" id="KW-0472">Membrane</keyword>
<reference evidence="4 5" key="1">
    <citation type="journal article" date="2015" name="Genome Announc.">
        <title>Draft Genome Sequence of Mycobacterium obuense Strain UC1, Isolated from Patient Sputum.</title>
        <authorList>
            <person name="Greninger A.L."/>
            <person name="Cunningham G."/>
            <person name="Hsu E.D."/>
            <person name="Yu J.M."/>
            <person name="Chiu C.Y."/>
            <person name="Miller S."/>
        </authorList>
    </citation>
    <scope>NUCLEOTIDE SEQUENCE [LARGE SCALE GENOMIC DNA]</scope>
    <source>
        <strain evidence="4 5">UC1</strain>
    </source>
</reference>
<evidence type="ECO:0000313" key="5">
    <source>
        <dbReference type="Proteomes" id="UP000034150"/>
    </source>
</evidence>
<accession>A0A0M2K8U5</accession>
<keyword evidence="3" id="KW-0812">Transmembrane</keyword>
<comment type="caution">
    <text evidence="4">The sequence shown here is derived from an EMBL/GenBank/DDBJ whole genome shotgun (WGS) entry which is preliminary data.</text>
</comment>
<dbReference type="STRING" id="1807.MOBUDSM44075_02331"/>
<evidence type="ECO:0000313" key="4">
    <source>
        <dbReference type="EMBL" id="KKF03618.1"/>
    </source>
</evidence>
<protein>
    <submittedName>
        <fullName evidence="4">Membrane protein</fullName>
    </submittedName>
</protein>
<dbReference type="AlphaFoldDB" id="A0A0M2K8U5"/>
<dbReference type="PANTHER" id="PTHR37042:SF4">
    <property type="entry name" value="OUTER MEMBRANE PROTEIN RV1973"/>
    <property type="match status" value="1"/>
</dbReference>
<evidence type="ECO:0000256" key="3">
    <source>
        <dbReference type="SAM" id="Phobius"/>
    </source>
</evidence>
<sequence>MVADTPAGPARWQKVLVYGIVPGLALVAAAGLGWLKWVDGRDREAQVAAGESVAAAKDSTVAMLSYQPDDVDKMLEGAQSRLTGSFRDSYAQLIRDVVIPGAKEKKISAVASVPAAASVSATGTHATVMVFVNQTSTVGNDAPVNTSSVVRVNLDKVDGQWLVSGFDPV</sequence>
<dbReference type="PATRIC" id="fig|1807.13.peg.886"/>
<proteinExistence type="predicted"/>
<organism evidence="4 5">
    <name type="scientific">Mycolicibacterium obuense</name>
    <dbReference type="NCBI Taxonomy" id="1807"/>
    <lineage>
        <taxon>Bacteria</taxon>
        <taxon>Bacillati</taxon>
        <taxon>Actinomycetota</taxon>
        <taxon>Actinomycetes</taxon>
        <taxon>Mycobacteriales</taxon>
        <taxon>Mycobacteriaceae</taxon>
        <taxon>Mycolicibacterium</taxon>
    </lineage>
</organism>
<dbReference type="GO" id="GO:0016020">
    <property type="term" value="C:membrane"/>
    <property type="evidence" value="ECO:0007669"/>
    <property type="project" value="UniProtKB-SubCell"/>
</dbReference>
<dbReference type="PANTHER" id="PTHR37042">
    <property type="entry name" value="OUTER MEMBRANE PROTEIN RV1973"/>
    <property type="match status" value="1"/>
</dbReference>
<dbReference type="Proteomes" id="UP000034150">
    <property type="component" value="Unassembled WGS sequence"/>
</dbReference>